<protein>
    <submittedName>
        <fullName evidence="2">Uncharacterized protein</fullName>
    </submittedName>
</protein>
<name>A0ABN9TLN0_9DINO</name>
<organism evidence="2 3">
    <name type="scientific">Prorocentrum cordatum</name>
    <dbReference type="NCBI Taxonomy" id="2364126"/>
    <lineage>
        <taxon>Eukaryota</taxon>
        <taxon>Sar</taxon>
        <taxon>Alveolata</taxon>
        <taxon>Dinophyceae</taxon>
        <taxon>Prorocentrales</taxon>
        <taxon>Prorocentraceae</taxon>
        <taxon>Prorocentrum</taxon>
    </lineage>
</organism>
<feature type="compositionally biased region" description="Basic and acidic residues" evidence="1">
    <location>
        <begin position="83"/>
        <end position="93"/>
    </location>
</feature>
<evidence type="ECO:0000256" key="1">
    <source>
        <dbReference type="SAM" id="MobiDB-lite"/>
    </source>
</evidence>
<dbReference type="Proteomes" id="UP001189429">
    <property type="component" value="Unassembled WGS sequence"/>
</dbReference>
<feature type="compositionally biased region" description="Low complexity" evidence="1">
    <location>
        <begin position="162"/>
        <end position="184"/>
    </location>
</feature>
<sequence length="265" mass="27452">MSDRDQKSALHRVMEDELNTVLKRKKIEEKTTPHKHGGPDAGSPLQDVGAAAADDADMASQDSDDQPLVGAAGKKPSAATPMELDKGQKRSEASEPVDSKIGAMKRPAAAKAVGDPVMGRPAAAKPQEAENPPEVESAKGEAANTPSKKPASGALVQTSKPKAATSAARGGGKAAALKRPAATPSPAPKRSRSSEGLGASSSDDVDVADLGLKRPELQWPGGKKWRARAIEWENPSDFGYGFGQKGPALAKKAWGRLVSKVCSAP</sequence>
<reference evidence="2" key="1">
    <citation type="submission" date="2023-10" db="EMBL/GenBank/DDBJ databases">
        <authorList>
            <person name="Chen Y."/>
            <person name="Shah S."/>
            <person name="Dougan E. K."/>
            <person name="Thang M."/>
            <person name="Chan C."/>
        </authorList>
    </citation>
    <scope>NUCLEOTIDE SEQUENCE [LARGE SCALE GENOMIC DNA]</scope>
</reference>
<feature type="region of interest" description="Disordered" evidence="1">
    <location>
        <begin position="1"/>
        <end position="209"/>
    </location>
</feature>
<feature type="compositionally biased region" description="Acidic residues" evidence="1">
    <location>
        <begin position="54"/>
        <end position="65"/>
    </location>
</feature>
<accession>A0ABN9TLN0</accession>
<evidence type="ECO:0000313" key="2">
    <source>
        <dbReference type="EMBL" id="CAK0846770.1"/>
    </source>
</evidence>
<keyword evidence="3" id="KW-1185">Reference proteome</keyword>
<proteinExistence type="predicted"/>
<dbReference type="EMBL" id="CAUYUJ010014846">
    <property type="protein sequence ID" value="CAK0846770.1"/>
    <property type="molecule type" value="Genomic_DNA"/>
</dbReference>
<gene>
    <name evidence="2" type="ORF">PCOR1329_LOCUS40182</name>
</gene>
<feature type="compositionally biased region" description="Basic and acidic residues" evidence="1">
    <location>
        <begin position="1"/>
        <end position="15"/>
    </location>
</feature>
<comment type="caution">
    <text evidence="2">The sequence shown here is derived from an EMBL/GenBank/DDBJ whole genome shotgun (WGS) entry which is preliminary data.</text>
</comment>
<evidence type="ECO:0000313" key="3">
    <source>
        <dbReference type="Proteomes" id="UP001189429"/>
    </source>
</evidence>